<keyword evidence="1" id="KW-0732">Signal</keyword>
<feature type="chain" id="PRO_5031531953" description="Sporulation related protein" evidence="1">
    <location>
        <begin position="27"/>
        <end position="518"/>
    </location>
</feature>
<dbReference type="InterPro" id="IPR018711">
    <property type="entry name" value="NAGPA"/>
</dbReference>
<evidence type="ECO:0000256" key="1">
    <source>
        <dbReference type="SAM" id="SignalP"/>
    </source>
</evidence>
<dbReference type="PANTHER" id="PTHR40446">
    <property type="entry name" value="N-ACETYLGLUCOSAMINE-1-PHOSPHODIESTER ALPHA-N-ACETYLGLUCOSAMINIDASE"/>
    <property type="match status" value="1"/>
</dbReference>
<dbReference type="SUPFAM" id="SSF110997">
    <property type="entry name" value="Sporulation related repeat"/>
    <property type="match status" value="1"/>
</dbReference>
<comment type="caution">
    <text evidence="4">The sequence shown here is derived from an EMBL/GenBank/DDBJ whole genome shotgun (WGS) entry which is preliminary data.</text>
</comment>
<dbReference type="Pfam" id="PF05036">
    <property type="entry name" value="SPOR"/>
    <property type="match status" value="1"/>
</dbReference>
<proteinExistence type="predicted"/>
<keyword evidence="5" id="KW-1185">Reference proteome</keyword>
<name>A0A7W7QB28_9PSEU</name>
<feature type="signal peptide" evidence="1">
    <location>
        <begin position="1"/>
        <end position="26"/>
    </location>
</feature>
<gene>
    <name evidence="4" type="ORF">FHR82_006558</name>
</gene>
<dbReference type="InterPro" id="IPR007730">
    <property type="entry name" value="SPOR-like_dom"/>
</dbReference>
<evidence type="ECO:0000313" key="4">
    <source>
        <dbReference type="EMBL" id="MBB4910300.1"/>
    </source>
</evidence>
<protein>
    <recommendedName>
        <fullName evidence="6">Sporulation related protein</fullName>
    </recommendedName>
</protein>
<dbReference type="Proteomes" id="UP000520767">
    <property type="component" value="Unassembled WGS sequence"/>
</dbReference>
<evidence type="ECO:0008006" key="6">
    <source>
        <dbReference type="Google" id="ProtNLM"/>
    </source>
</evidence>
<organism evidence="4 5">
    <name type="scientific">Actinophytocola algeriensis</name>
    <dbReference type="NCBI Taxonomy" id="1768010"/>
    <lineage>
        <taxon>Bacteria</taxon>
        <taxon>Bacillati</taxon>
        <taxon>Actinomycetota</taxon>
        <taxon>Actinomycetes</taxon>
        <taxon>Pseudonocardiales</taxon>
        <taxon>Pseudonocardiaceae</taxon>
    </lineage>
</organism>
<feature type="domain" description="SPOR" evidence="2">
    <location>
        <begin position="93"/>
        <end position="157"/>
    </location>
</feature>
<dbReference type="RefSeq" id="WP_184814364.1">
    <property type="nucleotide sequence ID" value="NZ_JACHJQ010000007.1"/>
</dbReference>
<evidence type="ECO:0000259" key="3">
    <source>
        <dbReference type="Pfam" id="PF09992"/>
    </source>
</evidence>
<dbReference type="AlphaFoldDB" id="A0A7W7QB28"/>
<dbReference type="EMBL" id="JACHJQ010000007">
    <property type="protein sequence ID" value="MBB4910300.1"/>
    <property type="molecule type" value="Genomic_DNA"/>
</dbReference>
<dbReference type="GO" id="GO:0042834">
    <property type="term" value="F:peptidoglycan binding"/>
    <property type="evidence" value="ECO:0007669"/>
    <property type="project" value="InterPro"/>
</dbReference>
<dbReference type="InterPro" id="IPR036680">
    <property type="entry name" value="SPOR-like_sf"/>
</dbReference>
<feature type="domain" description="Phosphodiester glycosidase" evidence="3">
    <location>
        <begin position="353"/>
        <end position="516"/>
    </location>
</feature>
<dbReference type="Gene3D" id="3.30.70.1070">
    <property type="entry name" value="Sporulation related repeat"/>
    <property type="match status" value="1"/>
</dbReference>
<sequence>MWTRKSAVLAGVALLAATLHVPQAAAAHDRGLPLGPRDLPESRSVQTLQPGVTLTTIVRGAPDPANTWTVEVAIPGGSGSPDPDTPPTAVSDRVHADELATALTAAGFTPRVEEVTTPRLADFPGGTLGFRVRVGDHDTKAAADAALAAIRAAKFTASTVFTGWDGDGTDRGPWAVRVLTIDPREFDGDLVGDFGPDLERRETTSALAAAKGATAAVNAGFFVLDPAAGAPGDPAGVGVYGDRLLSEATNGRPAFVFSADGRHADVARHTWTGTVRSGHRTLVLDGVNRVPGLIRNCGGTGDQPTNRPLHDTTCTDQDELVLFTNGYGTNTPAGPGVEVLVDKKNRATTVREPRGGPLPAGARSLQATGATADELRTLGPKVTITSKLRGRTGDYVLNGGPELVRDGRRHATPATDGMVRPNDPSFYYGWVQKRNPRTIAGVDSRGRILLATIDGRSTASLGLSIAESAAVAQALGMHDAINLDGGGSTTMVTNNQVINKPSDAAGERPVGDAILILP</sequence>
<dbReference type="Pfam" id="PF09992">
    <property type="entry name" value="NAGPA"/>
    <property type="match status" value="1"/>
</dbReference>
<reference evidence="4 5" key="1">
    <citation type="submission" date="2020-08" db="EMBL/GenBank/DDBJ databases">
        <title>Genomic Encyclopedia of Type Strains, Phase III (KMG-III): the genomes of soil and plant-associated and newly described type strains.</title>
        <authorList>
            <person name="Whitman W."/>
        </authorList>
    </citation>
    <scope>NUCLEOTIDE SEQUENCE [LARGE SCALE GENOMIC DNA]</scope>
    <source>
        <strain evidence="4 5">CECT 8960</strain>
    </source>
</reference>
<accession>A0A7W7QB28</accession>
<dbReference type="PANTHER" id="PTHR40446:SF2">
    <property type="entry name" value="N-ACETYLGLUCOSAMINE-1-PHOSPHODIESTER ALPHA-N-ACETYLGLUCOSAMINIDASE"/>
    <property type="match status" value="1"/>
</dbReference>
<evidence type="ECO:0000313" key="5">
    <source>
        <dbReference type="Proteomes" id="UP000520767"/>
    </source>
</evidence>
<evidence type="ECO:0000259" key="2">
    <source>
        <dbReference type="Pfam" id="PF05036"/>
    </source>
</evidence>